<dbReference type="PANTHER" id="PTHR21600:SF35">
    <property type="entry name" value="PSEUDOURIDINE SYNTHASE"/>
    <property type="match status" value="1"/>
</dbReference>
<evidence type="ECO:0000256" key="2">
    <source>
        <dbReference type="ARBA" id="ARBA00010876"/>
    </source>
</evidence>
<proteinExistence type="inferred from homology"/>
<dbReference type="Gene3D" id="3.30.2350.10">
    <property type="entry name" value="Pseudouridine synthase"/>
    <property type="match status" value="1"/>
</dbReference>
<dbReference type="STRING" id="1385512.N784_13925"/>
<comment type="function">
    <text evidence="5">Responsible for synthesis of pseudouridine from uracil.</text>
</comment>
<organism evidence="7 8">
    <name type="scientific">Pontibacillus litoralis JSM 072002</name>
    <dbReference type="NCBI Taxonomy" id="1385512"/>
    <lineage>
        <taxon>Bacteria</taxon>
        <taxon>Bacillati</taxon>
        <taxon>Bacillota</taxon>
        <taxon>Bacilli</taxon>
        <taxon>Bacillales</taxon>
        <taxon>Bacillaceae</taxon>
        <taxon>Pontibacillus</taxon>
    </lineage>
</organism>
<dbReference type="RefSeq" id="WP_052127144.1">
    <property type="nucleotide sequence ID" value="NZ_AVPG01000005.1"/>
</dbReference>
<dbReference type="PROSITE" id="PS01129">
    <property type="entry name" value="PSI_RLU"/>
    <property type="match status" value="1"/>
</dbReference>
<dbReference type="InterPro" id="IPR020103">
    <property type="entry name" value="PsdUridine_synth_cat_dom_sf"/>
</dbReference>
<comment type="similarity">
    <text evidence="2 5">Belongs to the pseudouridine synthase RluA family.</text>
</comment>
<dbReference type="eggNOG" id="COG0564">
    <property type="taxonomic scope" value="Bacteria"/>
</dbReference>
<dbReference type="PANTHER" id="PTHR21600">
    <property type="entry name" value="MITOCHONDRIAL RNA PSEUDOURIDINE SYNTHASE"/>
    <property type="match status" value="1"/>
</dbReference>
<sequence length="296" mass="33751">MEWIIEKSHDGMLVREYLRTVKRFSRSTLVSVKKDGDILLNEESVTVRACVHQGDCLRIVFAKEERGSHLRPVAKPLTILYEDDELLVVHKPAGLATIPSIHHLEDTLANRVIAYYDKKGIPFTYHVVTRLDVDTSGIVLIAKHRFAHSIMANDQLRGEVNRTYIAFVEGTLKEHQGTIQAPIGRKEGSIIQREVREDGKRAITHYEVLEQYLNFCAVRVKLETGRTHQIRVHFSSIGSPLIGDDLYGGNKTLIQRQALHCSHIQFPHPITRQVMQVKSELPQDIRKMMQHAKGLC</sequence>
<dbReference type="GO" id="GO:0140098">
    <property type="term" value="F:catalytic activity, acting on RNA"/>
    <property type="evidence" value="ECO:0007669"/>
    <property type="project" value="UniProtKB-ARBA"/>
</dbReference>
<evidence type="ECO:0000256" key="5">
    <source>
        <dbReference type="RuleBase" id="RU362028"/>
    </source>
</evidence>
<dbReference type="AlphaFoldDB" id="A0A0A5HVN7"/>
<dbReference type="InterPro" id="IPR006224">
    <property type="entry name" value="PsdUridine_synth_RluA-like_CS"/>
</dbReference>
<gene>
    <name evidence="7" type="ORF">N784_13925</name>
</gene>
<accession>A0A0A5HVN7</accession>
<evidence type="ECO:0000256" key="3">
    <source>
        <dbReference type="ARBA" id="ARBA00023235"/>
    </source>
</evidence>
<dbReference type="GO" id="GO:0003723">
    <property type="term" value="F:RNA binding"/>
    <property type="evidence" value="ECO:0007669"/>
    <property type="project" value="InterPro"/>
</dbReference>
<evidence type="ECO:0000313" key="8">
    <source>
        <dbReference type="Proteomes" id="UP000030401"/>
    </source>
</evidence>
<evidence type="ECO:0000313" key="7">
    <source>
        <dbReference type="EMBL" id="KGX87712.1"/>
    </source>
</evidence>
<dbReference type="EMBL" id="AVPG01000005">
    <property type="protein sequence ID" value="KGX87712.1"/>
    <property type="molecule type" value="Genomic_DNA"/>
</dbReference>
<dbReference type="Pfam" id="PF00849">
    <property type="entry name" value="PseudoU_synth_2"/>
    <property type="match status" value="1"/>
</dbReference>
<feature type="active site" evidence="4">
    <location>
        <position position="132"/>
    </location>
</feature>
<dbReference type="EC" id="5.4.99.-" evidence="5"/>
<dbReference type="InterPro" id="IPR006145">
    <property type="entry name" value="PsdUridine_synth_RsuA/RluA"/>
</dbReference>
<dbReference type="FunFam" id="3.30.2350.10:FF:000005">
    <property type="entry name" value="Pseudouridine synthase"/>
    <property type="match status" value="1"/>
</dbReference>
<dbReference type="InterPro" id="IPR006225">
    <property type="entry name" value="PsdUridine_synth_RluC/D"/>
</dbReference>
<evidence type="ECO:0000259" key="6">
    <source>
        <dbReference type="Pfam" id="PF00849"/>
    </source>
</evidence>
<evidence type="ECO:0000256" key="4">
    <source>
        <dbReference type="PIRSR" id="PIRSR606225-1"/>
    </source>
</evidence>
<dbReference type="OrthoDB" id="9807829at2"/>
<comment type="caution">
    <text evidence="7">The sequence shown here is derived from an EMBL/GenBank/DDBJ whole genome shotgun (WGS) entry which is preliminary data.</text>
</comment>
<comment type="catalytic activity">
    <reaction evidence="1 5">
        <text>a uridine in RNA = a pseudouridine in RNA</text>
        <dbReference type="Rhea" id="RHEA:48348"/>
        <dbReference type="Rhea" id="RHEA-COMP:12068"/>
        <dbReference type="Rhea" id="RHEA-COMP:12069"/>
        <dbReference type="ChEBI" id="CHEBI:65314"/>
        <dbReference type="ChEBI" id="CHEBI:65315"/>
    </reaction>
</comment>
<name>A0A0A5HVN7_9BACI</name>
<keyword evidence="3 5" id="KW-0413">Isomerase</keyword>
<dbReference type="SUPFAM" id="SSF55120">
    <property type="entry name" value="Pseudouridine synthase"/>
    <property type="match status" value="1"/>
</dbReference>
<dbReference type="NCBIfam" id="TIGR00005">
    <property type="entry name" value="rluA_subfam"/>
    <property type="match status" value="1"/>
</dbReference>
<dbReference type="GO" id="GO:0000455">
    <property type="term" value="P:enzyme-directed rRNA pseudouridine synthesis"/>
    <property type="evidence" value="ECO:0007669"/>
    <property type="project" value="TreeGrafter"/>
</dbReference>
<reference evidence="7 8" key="1">
    <citation type="submission" date="2013-08" db="EMBL/GenBank/DDBJ databases">
        <authorList>
            <person name="Huang J."/>
            <person name="Wang G."/>
        </authorList>
    </citation>
    <scope>NUCLEOTIDE SEQUENCE [LARGE SCALE GENOMIC DNA]</scope>
    <source>
        <strain evidence="7 8">JSM 072002</strain>
    </source>
</reference>
<dbReference type="InterPro" id="IPR050188">
    <property type="entry name" value="RluA_PseudoU_synthase"/>
</dbReference>
<dbReference type="Proteomes" id="UP000030401">
    <property type="component" value="Unassembled WGS sequence"/>
</dbReference>
<protein>
    <recommendedName>
        <fullName evidence="5">Pseudouridine synthase</fullName>
        <ecNumber evidence="5">5.4.99.-</ecNumber>
    </recommendedName>
</protein>
<keyword evidence="8" id="KW-1185">Reference proteome</keyword>
<dbReference type="CDD" id="cd02869">
    <property type="entry name" value="PseudoU_synth_RluA_like"/>
    <property type="match status" value="1"/>
</dbReference>
<evidence type="ECO:0000256" key="1">
    <source>
        <dbReference type="ARBA" id="ARBA00000073"/>
    </source>
</evidence>
<feature type="domain" description="Pseudouridine synthase RsuA/RluA-like" evidence="6">
    <location>
        <begin position="86"/>
        <end position="236"/>
    </location>
</feature>
<dbReference type="GO" id="GO:0009982">
    <property type="term" value="F:pseudouridine synthase activity"/>
    <property type="evidence" value="ECO:0007669"/>
    <property type="project" value="InterPro"/>
</dbReference>